<evidence type="ECO:0000259" key="1">
    <source>
        <dbReference type="Pfam" id="PF04466"/>
    </source>
</evidence>
<reference evidence="2" key="2">
    <citation type="journal article" date="2022" name="Sci. Total Environ.">
        <title>Prevalence, transmission, and molecular epidemiology of tet(X)-positive bacteria among humans, animals, and environmental niches in China: An epidemiological, and genomic-based study.</title>
        <authorList>
            <person name="Dong N."/>
            <person name="Zeng Y."/>
            <person name="Cai C."/>
            <person name="Sun C."/>
            <person name="Lu J."/>
            <person name="Liu C."/>
            <person name="Zhou H."/>
            <person name="Sun Q."/>
            <person name="Shu L."/>
            <person name="Wang H."/>
            <person name="Wang Y."/>
            <person name="Wang S."/>
            <person name="Wu C."/>
            <person name="Chan E.W."/>
            <person name="Chen G."/>
            <person name="Shen Z."/>
            <person name="Chen S."/>
            <person name="Zhang R."/>
        </authorList>
    </citation>
    <scope>NUCLEOTIDE SEQUENCE</scope>
    <source>
        <strain evidence="2">R1692</strain>
    </source>
</reference>
<evidence type="ECO:0000313" key="3">
    <source>
        <dbReference type="Proteomes" id="UP001170954"/>
    </source>
</evidence>
<dbReference type="Gene3D" id="3.40.50.300">
    <property type="entry name" value="P-loop containing nucleotide triphosphate hydrolases"/>
    <property type="match status" value="1"/>
</dbReference>
<dbReference type="InterPro" id="IPR035412">
    <property type="entry name" value="Terminase_L_N"/>
</dbReference>
<reference evidence="2" key="1">
    <citation type="submission" date="2020-06" db="EMBL/GenBank/DDBJ databases">
        <authorList>
            <person name="Dong N."/>
        </authorList>
    </citation>
    <scope>NUCLEOTIDE SEQUENCE</scope>
    <source>
        <strain evidence="2">R1692</strain>
    </source>
</reference>
<dbReference type="EMBL" id="JACAGK010000015">
    <property type="protein sequence ID" value="MDM1047967.1"/>
    <property type="molecule type" value="Genomic_DNA"/>
</dbReference>
<sequence length="125" mass="14167">MEVSEKQSLKISDKYEPLFEWFSVEDESDPLYKVDTIIVIGGRNSQKSFAVGTGTCIAAKDFILSVLYTRYSMRATEDSIIPEFNEKIEILNCETSFNVLKDRVITKDDKAKIVLKGKESLLESS</sequence>
<name>A0ABT7NL56_9SPHI</name>
<comment type="caution">
    <text evidence="2">The sequence shown here is derived from an EMBL/GenBank/DDBJ whole genome shotgun (WGS) entry which is preliminary data.</text>
</comment>
<dbReference type="Pfam" id="PF04466">
    <property type="entry name" value="Terminase_3"/>
    <property type="match status" value="1"/>
</dbReference>
<protein>
    <recommendedName>
        <fullName evidence="1">Phage terminase large subunit N-terminal domain-containing protein</fullName>
    </recommendedName>
</protein>
<organism evidence="2 3">
    <name type="scientific">Sphingobacterium hotanense</name>
    <dbReference type="NCBI Taxonomy" id="649196"/>
    <lineage>
        <taxon>Bacteria</taxon>
        <taxon>Pseudomonadati</taxon>
        <taxon>Bacteroidota</taxon>
        <taxon>Sphingobacteriia</taxon>
        <taxon>Sphingobacteriales</taxon>
        <taxon>Sphingobacteriaceae</taxon>
        <taxon>Sphingobacterium</taxon>
    </lineage>
</organism>
<feature type="domain" description="Phage terminase large subunit N-terminal" evidence="1">
    <location>
        <begin position="36"/>
        <end position="117"/>
    </location>
</feature>
<keyword evidence="3" id="KW-1185">Reference proteome</keyword>
<proteinExistence type="predicted"/>
<gene>
    <name evidence="2" type="ORF">HX018_06930</name>
</gene>
<dbReference type="InterPro" id="IPR027417">
    <property type="entry name" value="P-loop_NTPase"/>
</dbReference>
<dbReference type="RefSeq" id="WP_286650945.1">
    <property type="nucleotide sequence ID" value="NZ_JACAGK010000015.1"/>
</dbReference>
<accession>A0ABT7NL56</accession>
<dbReference type="Proteomes" id="UP001170954">
    <property type="component" value="Unassembled WGS sequence"/>
</dbReference>
<evidence type="ECO:0000313" key="2">
    <source>
        <dbReference type="EMBL" id="MDM1047967.1"/>
    </source>
</evidence>